<sequence>MAELPLVGSGAQAEDERVDALLKTRPILSSRLPWVARRPTSIDAGSALASARRFAHQLPEPAPRSPVSTLEARLVIAASVRGMLDEALARVMGRTTLGLADPAEVARHLGSTRRIVPPAVEAVLALLDLAEALELGDSSPPGIEEDALRVAERVAAYLTRRTAA</sequence>
<evidence type="ECO:0008006" key="2">
    <source>
        <dbReference type="Google" id="ProtNLM"/>
    </source>
</evidence>
<gene>
    <name evidence="1" type="ORF">AVDCRST_MAG50-1881</name>
</gene>
<reference evidence="1" key="1">
    <citation type="submission" date="2020-02" db="EMBL/GenBank/DDBJ databases">
        <authorList>
            <person name="Meier V. D."/>
        </authorList>
    </citation>
    <scope>NUCLEOTIDE SEQUENCE</scope>
    <source>
        <strain evidence="1">AVDCRST_MAG50</strain>
    </source>
</reference>
<organism evidence="1">
    <name type="scientific">uncultured Acidimicrobiales bacterium</name>
    <dbReference type="NCBI Taxonomy" id="310071"/>
    <lineage>
        <taxon>Bacteria</taxon>
        <taxon>Bacillati</taxon>
        <taxon>Actinomycetota</taxon>
        <taxon>Acidimicrobiia</taxon>
        <taxon>Acidimicrobiales</taxon>
        <taxon>environmental samples</taxon>
    </lineage>
</organism>
<dbReference type="EMBL" id="CADCTF010000098">
    <property type="protein sequence ID" value="CAA9244341.1"/>
    <property type="molecule type" value="Genomic_DNA"/>
</dbReference>
<proteinExistence type="predicted"/>
<dbReference type="AlphaFoldDB" id="A0A6J4I790"/>
<protein>
    <recommendedName>
        <fullName evidence="2">DUF4129 domain-containing protein</fullName>
    </recommendedName>
</protein>
<name>A0A6J4I790_9ACTN</name>
<accession>A0A6J4I790</accession>
<evidence type="ECO:0000313" key="1">
    <source>
        <dbReference type="EMBL" id="CAA9244341.1"/>
    </source>
</evidence>